<evidence type="ECO:0000256" key="1">
    <source>
        <dbReference type="ARBA" id="ARBA00022679"/>
    </source>
</evidence>
<organism evidence="3 4">
    <name type="scientific">Cupriavidus metallidurans</name>
    <dbReference type="NCBI Taxonomy" id="119219"/>
    <lineage>
        <taxon>Bacteria</taxon>
        <taxon>Pseudomonadati</taxon>
        <taxon>Pseudomonadota</taxon>
        <taxon>Betaproteobacteria</taxon>
        <taxon>Burkholderiales</taxon>
        <taxon>Burkholderiaceae</taxon>
        <taxon>Cupriavidus</taxon>
    </lineage>
</organism>
<gene>
    <name evidence="3" type="ORF">DDF84_030260</name>
</gene>
<dbReference type="PANTHER" id="PTHR46401">
    <property type="entry name" value="GLYCOSYLTRANSFERASE WBBK-RELATED"/>
    <property type="match status" value="1"/>
</dbReference>
<keyword evidence="1 3" id="KW-0808">Transferase</keyword>
<dbReference type="InterPro" id="IPR001296">
    <property type="entry name" value="Glyco_trans_1"/>
</dbReference>
<protein>
    <submittedName>
        <fullName evidence="3">Glycosyltransferase family 1 protein</fullName>
    </submittedName>
</protein>
<dbReference type="OrthoDB" id="433681at2"/>
<sequence>MQREGSAEIAIDVTRLVVRALRGRLPTGVDRVCLRYIRHFPDARAVFYKWGIGRVVSRAGSRVLFGLLLARLDHVVARLSRCLVRELAGRLPRRLQPGSLFLNVGHSGLELPGYGNWLRSQGLKPIFMVHDLIPITHPEYCRLGEYGRHGKRITTMLKHGAALIANSNATLAALESFACTRGTPTPLSVVAPLAGAALPTGAAQPPLDEPYFVMLGTIEPRKNHALILQVWRRLAERWSSVRGPLPRLVIVGQRGWDVAHVESLIERNPVLRPLIIEIPDCDDAGMATWLRHARALLFPSFTEGFGLPLVEALAIGTPVIASDIAVFREIAGDVPLYVDPLDALGWLEAVSDFATDESGRRAAQLVRAGEFSPPSWDQHFSKIDRLLEQLTGVTHG</sequence>
<dbReference type="SUPFAM" id="SSF53756">
    <property type="entry name" value="UDP-Glycosyltransferase/glycogen phosphorylase"/>
    <property type="match status" value="1"/>
</dbReference>
<evidence type="ECO:0000259" key="2">
    <source>
        <dbReference type="Pfam" id="PF00534"/>
    </source>
</evidence>
<accession>A0A482J131</accession>
<dbReference type="GO" id="GO:0016757">
    <property type="term" value="F:glycosyltransferase activity"/>
    <property type="evidence" value="ECO:0007669"/>
    <property type="project" value="InterPro"/>
</dbReference>
<dbReference type="RefSeq" id="WP_111733746.1">
    <property type="nucleotide sequence ID" value="NZ_CP037901.1"/>
</dbReference>
<reference evidence="3 4" key="1">
    <citation type="submission" date="2019-03" db="EMBL/GenBank/DDBJ databases">
        <title>Comparative insights into the high quality Complete genome sequence of highly metal resistant Cupriavidus metallidurans strain BS1 isolated from a gold-copper mine.</title>
        <authorList>
            <person name="Mazhar H.S."/>
            <person name="Rensing C."/>
        </authorList>
    </citation>
    <scope>NUCLEOTIDE SEQUENCE [LARGE SCALE GENOMIC DNA]</scope>
    <source>
        <strain evidence="3 4">BS1</strain>
    </source>
</reference>
<dbReference type="Gene3D" id="3.40.50.2000">
    <property type="entry name" value="Glycogen Phosphorylase B"/>
    <property type="match status" value="1"/>
</dbReference>
<dbReference type="Pfam" id="PF00534">
    <property type="entry name" value="Glycos_transf_1"/>
    <property type="match status" value="1"/>
</dbReference>
<name>A0A482J131_9BURK</name>
<dbReference type="Proteomes" id="UP000253772">
    <property type="component" value="Chromosome c2"/>
</dbReference>
<dbReference type="AlphaFoldDB" id="A0A482J131"/>
<proteinExistence type="predicted"/>
<feature type="domain" description="Glycosyl transferase family 1" evidence="2">
    <location>
        <begin position="206"/>
        <end position="357"/>
    </location>
</feature>
<dbReference type="CDD" id="cd03809">
    <property type="entry name" value="GT4_MtfB-like"/>
    <property type="match status" value="1"/>
</dbReference>
<dbReference type="PANTHER" id="PTHR46401:SF2">
    <property type="entry name" value="GLYCOSYLTRANSFERASE WBBK-RELATED"/>
    <property type="match status" value="1"/>
</dbReference>
<evidence type="ECO:0000313" key="4">
    <source>
        <dbReference type="Proteomes" id="UP000253772"/>
    </source>
</evidence>
<dbReference type="EMBL" id="CP037901">
    <property type="protein sequence ID" value="QBP13846.1"/>
    <property type="molecule type" value="Genomic_DNA"/>
</dbReference>
<evidence type="ECO:0000313" key="3">
    <source>
        <dbReference type="EMBL" id="QBP13846.1"/>
    </source>
</evidence>